<feature type="domain" description="Ubiquitin-like" evidence="4">
    <location>
        <begin position="344"/>
        <end position="397"/>
    </location>
</feature>
<evidence type="ECO:0000313" key="5">
    <source>
        <dbReference type="EMBL" id="CAF0852201.1"/>
    </source>
</evidence>
<reference evidence="5" key="1">
    <citation type="submission" date="2021-02" db="EMBL/GenBank/DDBJ databases">
        <authorList>
            <person name="Nowell W R."/>
        </authorList>
    </citation>
    <scope>NUCLEOTIDE SEQUENCE</scope>
</reference>
<dbReference type="SUPFAM" id="SSF54236">
    <property type="entry name" value="Ubiquitin-like"/>
    <property type="match status" value="1"/>
</dbReference>
<evidence type="ECO:0000313" key="7">
    <source>
        <dbReference type="Proteomes" id="UP000663829"/>
    </source>
</evidence>
<evidence type="ECO:0000259" key="4">
    <source>
        <dbReference type="PROSITE" id="PS50053"/>
    </source>
</evidence>
<feature type="compositionally biased region" description="Basic and acidic residues" evidence="3">
    <location>
        <begin position="495"/>
        <end position="505"/>
    </location>
</feature>
<dbReference type="EMBL" id="CAJOBC010000931">
    <property type="protein sequence ID" value="CAF3639806.1"/>
    <property type="molecule type" value="Genomic_DNA"/>
</dbReference>
<feature type="region of interest" description="Disordered" evidence="3">
    <location>
        <begin position="456"/>
        <end position="506"/>
    </location>
</feature>
<name>A0A813WJP2_9BILA</name>
<protein>
    <recommendedName>
        <fullName evidence="4">Ubiquitin-like domain-containing protein</fullName>
    </recommendedName>
</protein>
<keyword evidence="1" id="KW-0433">Leucine-rich repeat</keyword>
<gene>
    <name evidence="5" type="ORF">GPM918_LOCUS6132</name>
    <name evidence="6" type="ORF">SRO942_LOCUS6132</name>
</gene>
<dbReference type="PANTHER" id="PTHR18849">
    <property type="entry name" value="LEUCINE RICH REPEAT PROTEIN"/>
    <property type="match status" value="1"/>
</dbReference>
<dbReference type="AlphaFoldDB" id="A0A813WJP2"/>
<dbReference type="EMBL" id="CAJNOQ010000931">
    <property type="protein sequence ID" value="CAF0852201.1"/>
    <property type="molecule type" value="Genomic_DNA"/>
</dbReference>
<dbReference type="OrthoDB" id="5855206at2759"/>
<evidence type="ECO:0000256" key="3">
    <source>
        <dbReference type="SAM" id="MobiDB-lite"/>
    </source>
</evidence>
<evidence type="ECO:0000256" key="2">
    <source>
        <dbReference type="ARBA" id="ARBA00022737"/>
    </source>
</evidence>
<dbReference type="Gene3D" id="3.10.20.90">
    <property type="entry name" value="Phosphatidylinositol 3-kinase Catalytic Subunit, Chain A, domain 1"/>
    <property type="match status" value="1"/>
</dbReference>
<dbReference type="Gene3D" id="3.80.10.10">
    <property type="entry name" value="Ribonuclease Inhibitor"/>
    <property type="match status" value="3"/>
</dbReference>
<dbReference type="PROSITE" id="PS50053">
    <property type="entry name" value="UBIQUITIN_2"/>
    <property type="match status" value="1"/>
</dbReference>
<sequence length="571" mass="65838">MAATAVIGRSFSDALYERYCDFDSSWDDLKNGCDIVFFVGTSPKKTESGLVLTSSSVVLTDEKISHVGDPRAVEHTCCHVELVDISSNEFSDWQEISLLLSSLPHVKNINMSFNPFPTSLHILPDDIQWPNLNTLCLNGSRIPFEMVIELLKKTPNLEELQLCANGYKTLKFSSNDFKHLKLKRIYISNNELEEWIDLCQLGLLFPQLETLIASENPLQTFCLNNYPEQTSWTVIDYFPKLTTLSVNQVQIKQWDDIIELNQIPNLNTLRIHAAPLLKPYKKEERFFLILGFMPKLSKFNGSYITANERETNERRFIRYYAERDDKPQRYYDLINKHGQLKPLVDIKIRAPYATTVTLVYNQYSIEKEIDLRQTVQQLKKLLETEFHVPASRMRLFYVDELAFNMGVGGPEELKYPQRLLHTYNVHDQDKFFIDLKNDLVSSATATTKKYLLTKTKNRQAAEESSARRKILDSPSKQQSVENNYRPDSSFSTSSDDDKQSHHQGEENPFSFSYIQNFNNEQQQQQIQEQLIKLDDIDHLLPSLTTTTLIYDDDLLSAACASVLTTMTNPSE</sequence>
<evidence type="ECO:0000256" key="1">
    <source>
        <dbReference type="ARBA" id="ARBA00022614"/>
    </source>
</evidence>
<dbReference type="SUPFAM" id="SSF52058">
    <property type="entry name" value="L domain-like"/>
    <property type="match status" value="1"/>
</dbReference>
<feature type="compositionally biased region" description="Polar residues" evidence="3">
    <location>
        <begin position="474"/>
        <end position="486"/>
    </location>
</feature>
<keyword evidence="7" id="KW-1185">Reference proteome</keyword>
<comment type="caution">
    <text evidence="5">The sequence shown here is derived from an EMBL/GenBank/DDBJ whole genome shotgun (WGS) entry which is preliminary data.</text>
</comment>
<dbReference type="InterPro" id="IPR032675">
    <property type="entry name" value="LRR_dom_sf"/>
</dbReference>
<accession>A0A813WJP2</accession>
<dbReference type="Proteomes" id="UP000681722">
    <property type="component" value="Unassembled WGS sequence"/>
</dbReference>
<organism evidence="5 7">
    <name type="scientific">Didymodactylos carnosus</name>
    <dbReference type="NCBI Taxonomy" id="1234261"/>
    <lineage>
        <taxon>Eukaryota</taxon>
        <taxon>Metazoa</taxon>
        <taxon>Spiralia</taxon>
        <taxon>Gnathifera</taxon>
        <taxon>Rotifera</taxon>
        <taxon>Eurotatoria</taxon>
        <taxon>Bdelloidea</taxon>
        <taxon>Philodinida</taxon>
        <taxon>Philodinidae</taxon>
        <taxon>Didymodactylos</taxon>
    </lineage>
</organism>
<proteinExistence type="predicted"/>
<dbReference type="InterPro" id="IPR000626">
    <property type="entry name" value="Ubiquitin-like_dom"/>
</dbReference>
<evidence type="ECO:0000313" key="6">
    <source>
        <dbReference type="EMBL" id="CAF3639806.1"/>
    </source>
</evidence>
<dbReference type="Proteomes" id="UP000663829">
    <property type="component" value="Unassembled WGS sequence"/>
</dbReference>
<dbReference type="InterPro" id="IPR029071">
    <property type="entry name" value="Ubiquitin-like_domsf"/>
</dbReference>
<keyword evidence="2" id="KW-0677">Repeat</keyword>
<dbReference type="PANTHER" id="PTHR18849:SF0">
    <property type="entry name" value="CILIA- AND FLAGELLA-ASSOCIATED PROTEIN 410-RELATED"/>
    <property type="match status" value="1"/>
</dbReference>
<feature type="compositionally biased region" description="Basic and acidic residues" evidence="3">
    <location>
        <begin position="459"/>
        <end position="471"/>
    </location>
</feature>